<feature type="region of interest" description="Disordered" evidence="1">
    <location>
        <begin position="342"/>
        <end position="365"/>
    </location>
</feature>
<dbReference type="GO" id="GO:0016740">
    <property type="term" value="F:transferase activity"/>
    <property type="evidence" value="ECO:0007669"/>
    <property type="project" value="UniProtKB-KW"/>
</dbReference>
<keyword evidence="2" id="KW-0808">Transferase</keyword>
<evidence type="ECO:0000313" key="3">
    <source>
        <dbReference type="Proteomes" id="UP000256941"/>
    </source>
</evidence>
<gene>
    <name evidence="2" type="ORF">BDD41_3768</name>
</gene>
<reference evidence="2 3" key="1">
    <citation type="submission" date="2018-08" db="EMBL/GenBank/DDBJ databases">
        <title>Genomic Encyclopedia of Archaeal and Bacterial Type Strains, Phase II (KMG-II): from individual species to whole genera.</title>
        <authorList>
            <person name="Goeker M."/>
        </authorList>
    </citation>
    <scope>NUCLEOTIDE SEQUENCE [LARGE SCALE GENOMIC DNA]</scope>
    <source>
        <strain evidence="2 3">DSM 17099</strain>
    </source>
</reference>
<dbReference type="AlphaFoldDB" id="A0A3D9XP78"/>
<protein>
    <submittedName>
        <fullName evidence="2">Mesaconyl-CoA C1-C4 CoA transferase</fullName>
    </submittedName>
</protein>
<comment type="caution">
    <text evidence="2">The sequence shown here is derived from an EMBL/GenBank/DDBJ whole genome shotgun (WGS) entry which is preliminary data.</text>
</comment>
<sequence length="408" mass="43780">MYDILKGLRVIEGSSFVASPVCGQHLLGLGAEVIRFDNIGGGLDASRWPIDGAGRSLFWEGLNKGKKSIAIDLNSPAGRELATQIITAPGEDAGLFVTNFPAAGFLSHERLAAHRPDLITARVMGWASGRNAVDYTMNAITGLPLITGPEDLPPDVPVNHVLPAWDLITGAYAAFTLMAAERNRRRTGQGGEIRIPLVDIAATTLGHLGQIAEVTADGPPRIRSGNDLFGAFGCDFFTADGKRLILVGITARQWKGVIETFGIGAEVAALEDRLGVSFDQEGPRFLHRKPLFDMVQKVIGAMSYAKAAALLNEKGICWETYRSLQESMAEEPGFISGNPVFNQQTHPSGHSYPTGGAPATFPALPRHPAPRAPRLGEHTEEILAELLDLPAHEIARLHDQRIVAGPES</sequence>
<proteinExistence type="predicted"/>
<dbReference type="PANTHER" id="PTHR48228:SF5">
    <property type="entry name" value="ALPHA-METHYLACYL-COA RACEMASE"/>
    <property type="match status" value="1"/>
</dbReference>
<dbReference type="InterPro" id="IPR003673">
    <property type="entry name" value="CoA-Trfase_fam_III"/>
</dbReference>
<dbReference type="Gene3D" id="3.40.50.10540">
    <property type="entry name" value="Crotonobetainyl-coa:carnitine coa-transferase, domain 1"/>
    <property type="match status" value="2"/>
</dbReference>
<dbReference type="InterPro" id="IPR050509">
    <property type="entry name" value="CoA-transferase_III"/>
</dbReference>
<name>A0A3D9XP78_PARVE</name>
<dbReference type="EMBL" id="QTUJ01000003">
    <property type="protein sequence ID" value="REF68699.1"/>
    <property type="molecule type" value="Genomic_DNA"/>
</dbReference>
<dbReference type="RefSeq" id="WP_116222645.1">
    <property type="nucleotide sequence ID" value="NZ_CP038197.1"/>
</dbReference>
<accession>A0A3D9XP78</accession>
<organism evidence="2 3">
    <name type="scientific">Paracoccus versutus</name>
    <name type="common">Thiobacillus versutus</name>
    <dbReference type="NCBI Taxonomy" id="34007"/>
    <lineage>
        <taxon>Bacteria</taxon>
        <taxon>Pseudomonadati</taxon>
        <taxon>Pseudomonadota</taxon>
        <taxon>Alphaproteobacteria</taxon>
        <taxon>Rhodobacterales</taxon>
        <taxon>Paracoccaceae</taxon>
        <taxon>Paracoccus</taxon>
    </lineage>
</organism>
<evidence type="ECO:0000256" key="1">
    <source>
        <dbReference type="SAM" id="MobiDB-lite"/>
    </source>
</evidence>
<dbReference type="PANTHER" id="PTHR48228">
    <property type="entry name" value="SUCCINYL-COA--D-CITRAMALATE COA-TRANSFERASE"/>
    <property type="match status" value="1"/>
</dbReference>
<evidence type="ECO:0000313" key="2">
    <source>
        <dbReference type="EMBL" id="REF68699.1"/>
    </source>
</evidence>
<dbReference type="Proteomes" id="UP000256941">
    <property type="component" value="Unassembled WGS sequence"/>
</dbReference>
<dbReference type="InterPro" id="IPR023606">
    <property type="entry name" value="CoA-Trfase_III_dom_1_sf"/>
</dbReference>
<dbReference type="SUPFAM" id="SSF89796">
    <property type="entry name" value="CoA-transferase family III (CaiB/BaiF)"/>
    <property type="match status" value="1"/>
</dbReference>
<dbReference type="Pfam" id="PF02515">
    <property type="entry name" value="CoA_transf_3"/>
    <property type="match status" value="1"/>
</dbReference>